<dbReference type="Gene3D" id="1.25.40.10">
    <property type="entry name" value="Tetratricopeptide repeat domain"/>
    <property type="match status" value="1"/>
</dbReference>
<dbReference type="EMBL" id="JAVDWV010000003">
    <property type="protein sequence ID" value="MDR7153866.1"/>
    <property type="molecule type" value="Genomic_DNA"/>
</dbReference>
<sequence>MKTVAVMMGFALACVAPGMAQAAPDEVVVVGVPDGRLAAGSLMRGDFEKAAKRLNAVRPDAASDPARLINLGHAYLGLGRIADAHGAYKSARFAPESVLVLANGEEASSRDIARRAMSRIQTSYAMR</sequence>
<proteinExistence type="predicted"/>
<name>A0ABU1WX19_SPHXE</name>
<gene>
    <name evidence="2" type="ORF">J2W40_000669</name>
</gene>
<feature type="chain" id="PRO_5045882078" evidence="1">
    <location>
        <begin position="23"/>
        <end position="127"/>
    </location>
</feature>
<evidence type="ECO:0000256" key="1">
    <source>
        <dbReference type="SAM" id="SignalP"/>
    </source>
</evidence>
<keyword evidence="1" id="KW-0732">Signal</keyword>
<evidence type="ECO:0000313" key="2">
    <source>
        <dbReference type="EMBL" id="MDR7153866.1"/>
    </source>
</evidence>
<dbReference type="InterPro" id="IPR011990">
    <property type="entry name" value="TPR-like_helical_dom_sf"/>
</dbReference>
<dbReference type="Proteomes" id="UP001267638">
    <property type="component" value="Unassembled WGS sequence"/>
</dbReference>
<feature type="signal peptide" evidence="1">
    <location>
        <begin position="1"/>
        <end position="22"/>
    </location>
</feature>
<dbReference type="RefSeq" id="WP_310221990.1">
    <property type="nucleotide sequence ID" value="NZ_JAVDWV010000003.1"/>
</dbReference>
<comment type="caution">
    <text evidence="2">The sequence shown here is derived from an EMBL/GenBank/DDBJ whole genome shotgun (WGS) entry which is preliminary data.</text>
</comment>
<keyword evidence="3" id="KW-1185">Reference proteome</keyword>
<protein>
    <submittedName>
        <fullName evidence="2">Flp pilus assembly protein TadD</fullName>
    </submittedName>
</protein>
<reference evidence="2 3" key="1">
    <citation type="submission" date="2023-07" db="EMBL/GenBank/DDBJ databases">
        <title>Sorghum-associated microbial communities from plants grown in Nebraska, USA.</title>
        <authorList>
            <person name="Schachtman D."/>
        </authorList>
    </citation>
    <scope>NUCLEOTIDE SEQUENCE [LARGE SCALE GENOMIC DNA]</scope>
    <source>
        <strain evidence="2 3">4256</strain>
    </source>
</reference>
<accession>A0ABU1WX19</accession>
<organism evidence="2 3">
    <name type="scientific">Sphingobium xenophagum</name>
    <dbReference type="NCBI Taxonomy" id="121428"/>
    <lineage>
        <taxon>Bacteria</taxon>
        <taxon>Pseudomonadati</taxon>
        <taxon>Pseudomonadota</taxon>
        <taxon>Alphaproteobacteria</taxon>
        <taxon>Sphingomonadales</taxon>
        <taxon>Sphingomonadaceae</taxon>
        <taxon>Sphingobium</taxon>
    </lineage>
</organism>
<evidence type="ECO:0000313" key="3">
    <source>
        <dbReference type="Proteomes" id="UP001267638"/>
    </source>
</evidence>
<dbReference type="SUPFAM" id="SSF48452">
    <property type="entry name" value="TPR-like"/>
    <property type="match status" value="1"/>
</dbReference>